<evidence type="ECO:0000256" key="5">
    <source>
        <dbReference type="ARBA" id="ARBA00047559"/>
    </source>
</evidence>
<dbReference type="PANTHER" id="PTHR44329">
    <property type="entry name" value="SERINE/THREONINE-PROTEIN KINASE TNNI3K-RELATED"/>
    <property type="match status" value="1"/>
</dbReference>
<feature type="binding site" evidence="8">
    <location>
        <position position="169"/>
    </location>
    <ligand>
        <name>ATP</name>
        <dbReference type="ChEBI" id="CHEBI:30616"/>
    </ligand>
</feature>
<dbReference type="Pfam" id="PF00018">
    <property type="entry name" value="SH3_1"/>
    <property type="match status" value="1"/>
</dbReference>
<dbReference type="Gene3D" id="1.10.510.10">
    <property type="entry name" value="Transferase(Phosphotransferase) domain 1"/>
    <property type="match status" value="1"/>
</dbReference>
<dbReference type="Proteomes" id="UP001209878">
    <property type="component" value="Unassembled WGS sequence"/>
</dbReference>
<dbReference type="PROSITE" id="PS50002">
    <property type="entry name" value="SH3"/>
    <property type="match status" value="1"/>
</dbReference>
<accession>A0AAD9NWX5</accession>
<dbReference type="Gene3D" id="3.30.200.20">
    <property type="entry name" value="Phosphorylase Kinase, domain 1"/>
    <property type="match status" value="1"/>
</dbReference>
<keyword evidence="12" id="KW-1185">Reference proteome</keyword>
<keyword evidence="4 7" id="KW-0728">SH3 domain</keyword>
<gene>
    <name evidence="11" type="ORF">NP493_288g02005</name>
</gene>
<dbReference type="AlphaFoldDB" id="A0AAD9NWX5"/>
<evidence type="ECO:0000256" key="8">
    <source>
        <dbReference type="PROSITE-ProRule" id="PRU10141"/>
    </source>
</evidence>
<evidence type="ECO:0000256" key="6">
    <source>
        <dbReference type="ARBA" id="ARBA00048329"/>
    </source>
</evidence>
<dbReference type="GO" id="GO:0004706">
    <property type="term" value="F:JUN kinase kinase kinase activity"/>
    <property type="evidence" value="ECO:0007669"/>
    <property type="project" value="TreeGrafter"/>
</dbReference>
<proteinExistence type="inferred from homology"/>
<comment type="caution">
    <text evidence="11">The sequence shown here is derived from an EMBL/GenBank/DDBJ whole genome shotgun (WGS) entry which is preliminary data.</text>
</comment>
<dbReference type="GO" id="GO:0005524">
    <property type="term" value="F:ATP binding"/>
    <property type="evidence" value="ECO:0007669"/>
    <property type="project" value="UniProtKB-UniRule"/>
</dbReference>
<evidence type="ECO:0000256" key="4">
    <source>
        <dbReference type="ARBA" id="ARBA00022443"/>
    </source>
</evidence>
<dbReference type="PANTHER" id="PTHR44329:SF293">
    <property type="entry name" value="MITOGEN-ACTIVATED PROTEIN KINASE KINASE KINASE"/>
    <property type="match status" value="1"/>
</dbReference>
<comment type="similarity">
    <text evidence="2">Belongs to the protein kinase superfamily. STE Ser/Thr protein kinase family. MAP kinase kinase kinase subfamily.</text>
</comment>
<dbReference type="InterPro" id="IPR036028">
    <property type="entry name" value="SH3-like_dom_sf"/>
</dbReference>
<dbReference type="InterPro" id="IPR011009">
    <property type="entry name" value="Kinase-like_dom_sf"/>
</dbReference>
<keyword evidence="8" id="KW-0547">Nucleotide-binding</keyword>
<evidence type="ECO:0000313" key="11">
    <source>
        <dbReference type="EMBL" id="KAK2183982.1"/>
    </source>
</evidence>
<dbReference type="EC" id="2.7.11.25" evidence="3"/>
<sequence>MPSLHTFRNHPIYSMEAARKTTIQSDRHSLGGVSGVSGVSAQSQVSRTSAISAESNSMWTAIFDYQAVREDELTLRQGTQVRLLSRDAKISGDDGWWTGQIGEDVGIFPSSYIAEQKVVDQLSPTGGANLNLRPIEIDFNELELGEVIGIGGFGKVYQAWWNSEEVAVKAARHDADEPISVTTENVRQEAKLFWLLSHRNIILLKGVCLQQPHLCLVMEYAVGGPLNRALAGRRIPPHILVDWALQIAHGMLYLHEEAPLPLIHRDLKSSNSEVNTCGVLDLGTPAIK</sequence>
<dbReference type="FunFam" id="3.30.200.20:FF:000085">
    <property type="entry name" value="Mitogen-activated protein kinase kinase kinase"/>
    <property type="match status" value="1"/>
</dbReference>
<dbReference type="SUPFAM" id="SSF56112">
    <property type="entry name" value="Protein kinase-like (PK-like)"/>
    <property type="match status" value="1"/>
</dbReference>
<name>A0AAD9NWX5_RIDPI</name>
<reference evidence="11" key="1">
    <citation type="journal article" date="2023" name="Mol. Biol. Evol.">
        <title>Third-Generation Sequencing Reveals the Adaptive Role of the Epigenome in Three Deep-Sea Polychaetes.</title>
        <authorList>
            <person name="Perez M."/>
            <person name="Aroh O."/>
            <person name="Sun Y."/>
            <person name="Lan Y."/>
            <person name="Juniper S.K."/>
            <person name="Young C.R."/>
            <person name="Angers B."/>
            <person name="Qian P.Y."/>
        </authorList>
    </citation>
    <scope>NUCLEOTIDE SEQUENCE</scope>
    <source>
        <strain evidence="11">R07B-5</strain>
    </source>
</reference>
<dbReference type="Pfam" id="PF07714">
    <property type="entry name" value="PK_Tyr_Ser-Thr"/>
    <property type="match status" value="1"/>
</dbReference>
<dbReference type="SMART" id="SM00220">
    <property type="entry name" value="S_TKc"/>
    <property type="match status" value="1"/>
</dbReference>
<dbReference type="InterPro" id="IPR001452">
    <property type="entry name" value="SH3_domain"/>
</dbReference>
<protein>
    <recommendedName>
        <fullName evidence="3">mitogen-activated protein kinase kinase kinase</fullName>
        <ecNumber evidence="3">2.7.11.25</ecNumber>
    </recommendedName>
</protein>
<evidence type="ECO:0000256" key="1">
    <source>
        <dbReference type="ARBA" id="ARBA00001946"/>
    </source>
</evidence>
<evidence type="ECO:0000256" key="2">
    <source>
        <dbReference type="ARBA" id="ARBA00006529"/>
    </source>
</evidence>
<evidence type="ECO:0000256" key="7">
    <source>
        <dbReference type="PROSITE-ProRule" id="PRU00192"/>
    </source>
</evidence>
<dbReference type="InterPro" id="IPR051681">
    <property type="entry name" value="Ser/Thr_Kinases-Pseudokinases"/>
</dbReference>
<dbReference type="SMART" id="SM00326">
    <property type="entry name" value="SH3"/>
    <property type="match status" value="1"/>
</dbReference>
<dbReference type="PROSITE" id="PS00107">
    <property type="entry name" value="PROTEIN_KINASE_ATP"/>
    <property type="match status" value="1"/>
</dbReference>
<comment type="catalytic activity">
    <reaction evidence="6">
        <text>L-seryl-[protein] + ATP = O-phospho-L-seryl-[protein] + ADP + H(+)</text>
        <dbReference type="Rhea" id="RHEA:17989"/>
        <dbReference type="Rhea" id="RHEA-COMP:9863"/>
        <dbReference type="Rhea" id="RHEA-COMP:11604"/>
        <dbReference type="ChEBI" id="CHEBI:15378"/>
        <dbReference type="ChEBI" id="CHEBI:29999"/>
        <dbReference type="ChEBI" id="CHEBI:30616"/>
        <dbReference type="ChEBI" id="CHEBI:83421"/>
        <dbReference type="ChEBI" id="CHEBI:456216"/>
        <dbReference type="EC" id="2.7.11.25"/>
    </reaction>
</comment>
<dbReference type="InterPro" id="IPR017441">
    <property type="entry name" value="Protein_kinase_ATP_BS"/>
</dbReference>
<keyword evidence="8" id="KW-0067">ATP-binding</keyword>
<dbReference type="Gene3D" id="2.30.30.40">
    <property type="entry name" value="SH3 Domains"/>
    <property type="match status" value="1"/>
</dbReference>
<evidence type="ECO:0000259" key="9">
    <source>
        <dbReference type="PROSITE" id="PS50002"/>
    </source>
</evidence>
<feature type="domain" description="Protein kinase" evidence="10">
    <location>
        <begin position="142"/>
        <end position="288"/>
    </location>
</feature>
<evidence type="ECO:0000259" key="10">
    <source>
        <dbReference type="PROSITE" id="PS50011"/>
    </source>
</evidence>
<dbReference type="EMBL" id="JAODUO010000288">
    <property type="protein sequence ID" value="KAK2183982.1"/>
    <property type="molecule type" value="Genomic_DNA"/>
</dbReference>
<dbReference type="PRINTS" id="PR00452">
    <property type="entry name" value="SH3DOMAIN"/>
</dbReference>
<feature type="domain" description="SH3" evidence="9">
    <location>
        <begin position="54"/>
        <end position="118"/>
    </location>
</feature>
<comment type="cofactor">
    <cofactor evidence="1">
        <name>Mg(2+)</name>
        <dbReference type="ChEBI" id="CHEBI:18420"/>
    </cofactor>
</comment>
<dbReference type="SUPFAM" id="SSF50044">
    <property type="entry name" value="SH3-domain"/>
    <property type="match status" value="1"/>
</dbReference>
<evidence type="ECO:0000313" key="12">
    <source>
        <dbReference type="Proteomes" id="UP001209878"/>
    </source>
</evidence>
<dbReference type="InterPro" id="IPR001245">
    <property type="entry name" value="Ser-Thr/Tyr_kinase_cat_dom"/>
</dbReference>
<dbReference type="InterPro" id="IPR000719">
    <property type="entry name" value="Prot_kinase_dom"/>
</dbReference>
<dbReference type="PROSITE" id="PS50011">
    <property type="entry name" value="PROTEIN_KINASE_DOM"/>
    <property type="match status" value="1"/>
</dbReference>
<organism evidence="11 12">
    <name type="scientific">Ridgeia piscesae</name>
    <name type="common">Tubeworm</name>
    <dbReference type="NCBI Taxonomy" id="27915"/>
    <lineage>
        <taxon>Eukaryota</taxon>
        <taxon>Metazoa</taxon>
        <taxon>Spiralia</taxon>
        <taxon>Lophotrochozoa</taxon>
        <taxon>Annelida</taxon>
        <taxon>Polychaeta</taxon>
        <taxon>Sedentaria</taxon>
        <taxon>Canalipalpata</taxon>
        <taxon>Sabellida</taxon>
        <taxon>Siboglinidae</taxon>
        <taxon>Ridgeia</taxon>
    </lineage>
</organism>
<evidence type="ECO:0000256" key="3">
    <source>
        <dbReference type="ARBA" id="ARBA00012406"/>
    </source>
</evidence>
<comment type="catalytic activity">
    <reaction evidence="5">
        <text>L-threonyl-[protein] + ATP = O-phospho-L-threonyl-[protein] + ADP + H(+)</text>
        <dbReference type="Rhea" id="RHEA:46608"/>
        <dbReference type="Rhea" id="RHEA-COMP:11060"/>
        <dbReference type="Rhea" id="RHEA-COMP:11605"/>
        <dbReference type="ChEBI" id="CHEBI:15378"/>
        <dbReference type="ChEBI" id="CHEBI:30013"/>
        <dbReference type="ChEBI" id="CHEBI:30616"/>
        <dbReference type="ChEBI" id="CHEBI:61977"/>
        <dbReference type="ChEBI" id="CHEBI:456216"/>
        <dbReference type="EC" id="2.7.11.25"/>
    </reaction>
</comment>